<sequence>MSSISVFTAIAGAYALVAALPGANFLVVSQVSLTERRCHAVLSAVGVAVGAATLSGFALSAGQALASVDAMLWALNLCFILVLGYMGASLLWCSVLAPNMPAPSAISGLSCFRIGLVTAATNPITAAFFLGMAVTPACAGGGCSPLLGASAVFAVALCWFGAVALAFSAERLRRLHLRVRPWLNVVLGGAFLAMAANAYAAM</sequence>
<dbReference type="InterPro" id="IPR001123">
    <property type="entry name" value="LeuE-type"/>
</dbReference>
<evidence type="ECO:0000256" key="3">
    <source>
        <dbReference type="ARBA" id="ARBA00022692"/>
    </source>
</evidence>
<name>A0A5D4GPP4_9HYPH</name>
<keyword evidence="8" id="KW-1185">Reference proteome</keyword>
<keyword evidence="5 6" id="KW-0472">Membrane</keyword>
<evidence type="ECO:0000313" key="8">
    <source>
        <dbReference type="Proteomes" id="UP000323258"/>
    </source>
</evidence>
<comment type="caution">
    <text evidence="7">The sequence shown here is derived from an EMBL/GenBank/DDBJ whole genome shotgun (WGS) entry which is preliminary data.</text>
</comment>
<keyword evidence="4 6" id="KW-1133">Transmembrane helix</keyword>
<reference evidence="7 8" key="2">
    <citation type="submission" date="2019-09" db="EMBL/GenBank/DDBJ databases">
        <title>Mesorhizobium sp. MaA-C15 isolated from Microcystis aeruginosa.</title>
        <authorList>
            <person name="Jeong S.E."/>
            <person name="Jin H.M."/>
            <person name="Jeon C.O."/>
        </authorList>
    </citation>
    <scope>NUCLEOTIDE SEQUENCE [LARGE SCALE GENOMIC DNA]</scope>
    <source>
        <strain evidence="7 8">MaA-C15</strain>
    </source>
</reference>
<keyword evidence="2" id="KW-1003">Cell membrane</keyword>
<evidence type="ECO:0000256" key="4">
    <source>
        <dbReference type="ARBA" id="ARBA00022989"/>
    </source>
</evidence>
<dbReference type="Pfam" id="PF01810">
    <property type="entry name" value="LysE"/>
    <property type="match status" value="1"/>
</dbReference>
<dbReference type="GO" id="GO:0005886">
    <property type="term" value="C:plasma membrane"/>
    <property type="evidence" value="ECO:0007669"/>
    <property type="project" value="UniProtKB-SubCell"/>
</dbReference>
<feature type="transmembrane region" description="Helical" evidence="6">
    <location>
        <begin position="71"/>
        <end position="93"/>
    </location>
</feature>
<feature type="transmembrane region" description="Helical" evidence="6">
    <location>
        <begin position="114"/>
        <end position="134"/>
    </location>
</feature>
<organism evidence="7 8">
    <name type="scientific">Neoaquamicrobium microcysteis</name>
    <dbReference type="NCBI Taxonomy" id="2682781"/>
    <lineage>
        <taxon>Bacteria</taxon>
        <taxon>Pseudomonadati</taxon>
        <taxon>Pseudomonadota</taxon>
        <taxon>Alphaproteobacteria</taxon>
        <taxon>Hyphomicrobiales</taxon>
        <taxon>Phyllobacteriaceae</taxon>
        <taxon>Neoaquamicrobium</taxon>
    </lineage>
</organism>
<reference evidence="7 8" key="1">
    <citation type="submission" date="2019-08" db="EMBL/GenBank/DDBJ databases">
        <authorList>
            <person name="Seo Y.L."/>
        </authorList>
    </citation>
    <scope>NUCLEOTIDE SEQUENCE [LARGE SCALE GENOMIC DNA]</scope>
    <source>
        <strain evidence="7 8">MaA-C15</strain>
    </source>
</reference>
<feature type="transmembrane region" description="Helical" evidence="6">
    <location>
        <begin position="146"/>
        <end position="169"/>
    </location>
</feature>
<dbReference type="OrthoDB" id="8371941at2"/>
<feature type="transmembrane region" description="Helical" evidence="6">
    <location>
        <begin position="40"/>
        <end position="59"/>
    </location>
</feature>
<evidence type="ECO:0008006" key="9">
    <source>
        <dbReference type="Google" id="ProtNLM"/>
    </source>
</evidence>
<comment type="subcellular location">
    <subcellularLocation>
        <location evidence="1">Cell membrane</location>
        <topology evidence="1">Multi-pass membrane protein</topology>
    </subcellularLocation>
</comment>
<evidence type="ECO:0000313" key="7">
    <source>
        <dbReference type="EMBL" id="TYR30317.1"/>
    </source>
</evidence>
<dbReference type="RefSeq" id="WP_148916672.1">
    <property type="nucleotide sequence ID" value="NZ_VSZS01000067.1"/>
</dbReference>
<proteinExistence type="predicted"/>
<evidence type="ECO:0000256" key="5">
    <source>
        <dbReference type="ARBA" id="ARBA00023136"/>
    </source>
</evidence>
<dbReference type="Proteomes" id="UP000323258">
    <property type="component" value="Unassembled WGS sequence"/>
</dbReference>
<dbReference type="GO" id="GO:0006865">
    <property type="term" value="P:amino acid transport"/>
    <property type="evidence" value="ECO:0007669"/>
    <property type="project" value="InterPro"/>
</dbReference>
<gene>
    <name evidence="7" type="ORF">FY036_20815</name>
</gene>
<evidence type="ECO:0000256" key="2">
    <source>
        <dbReference type="ARBA" id="ARBA00022475"/>
    </source>
</evidence>
<feature type="transmembrane region" description="Helical" evidence="6">
    <location>
        <begin position="6"/>
        <end position="28"/>
    </location>
</feature>
<dbReference type="EMBL" id="VSZS01000067">
    <property type="protein sequence ID" value="TYR30317.1"/>
    <property type="molecule type" value="Genomic_DNA"/>
</dbReference>
<dbReference type="AlphaFoldDB" id="A0A5D4GPP4"/>
<protein>
    <recommendedName>
        <fullName evidence="9">Lysine transporter LysE</fullName>
    </recommendedName>
</protein>
<accession>A0A5D4GPP4</accession>
<keyword evidence="3 6" id="KW-0812">Transmembrane</keyword>
<evidence type="ECO:0000256" key="6">
    <source>
        <dbReference type="SAM" id="Phobius"/>
    </source>
</evidence>
<feature type="transmembrane region" description="Helical" evidence="6">
    <location>
        <begin position="181"/>
        <end position="200"/>
    </location>
</feature>
<evidence type="ECO:0000256" key="1">
    <source>
        <dbReference type="ARBA" id="ARBA00004651"/>
    </source>
</evidence>